<dbReference type="Proteomes" id="UP000791440">
    <property type="component" value="Unassembled WGS sequence"/>
</dbReference>
<evidence type="ECO:0000313" key="2">
    <source>
        <dbReference type="EMBL" id="KAG6455308.1"/>
    </source>
</evidence>
<dbReference type="AlphaFoldDB" id="A0A921ZC81"/>
<dbReference type="SUPFAM" id="SSF50814">
    <property type="entry name" value="Lipocalins"/>
    <property type="match status" value="1"/>
</dbReference>
<dbReference type="EMBL" id="JH668487">
    <property type="protein sequence ID" value="KAG6455308.1"/>
    <property type="molecule type" value="Genomic_DNA"/>
</dbReference>
<name>A0A921ZC81_MANSE</name>
<dbReference type="InterPro" id="IPR012674">
    <property type="entry name" value="Calycin"/>
</dbReference>
<reference evidence="2" key="1">
    <citation type="journal article" date="2016" name="Insect Biochem. Mol. Biol.">
        <title>Multifaceted biological insights from a draft genome sequence of the tobacco hornworm moth, Manduca sexta.</title>
        <authorList>
            <person name="Kanost M.R."/>
            <person name="Arrese E.L."/>
            <person name="Cao X."/>
            <person name="Chen Y.R."/>
            <person name="Chellapilla S."/>
            <person name="Goldsmith M.R."/>
            <person name="Grosse-Wilde E."/>
            <person name="Heckel D.G."/>
            <person name="Herndon N."/>
            <person name="Jiang H."/>
            <person name="Papanicolaou A."/>
            <person name="Qu J."/>
            <person name="Soulages J.L."/>
            <person name="Vogel H."/>
            <person name="Walters J."/>
            <person name="Waterhouse R.M."/>
            <person name="Ahn S.J."/>
            <person name="Almeida F.C."/>
            <person name="An C."/>
            <person name="Aqrawi P."/>
            <person name="Bretschneider A."/>
            <person name="Bryant W.B."/>
            <person name="Bucks S."/>
            <person name="Chao H."/>
            <person name="Chevignon G."/>
            <person name="Christen J.M."/>
            <person name="Clarke D.F."/>
            <person name="Dittmer N.T."/>
            <person name="Ferguson L.C.F."/>
            <person name="Garavelou S."/>
            <person name="Gordon K.H.J."/>
            <person name="Gunaratna R.T."/>
            <person name="Han Y."/>
            <person name="Hauser F."/>
            <person name="He Y."/>
            <person name="Heidel-Fischer H."/>
            <person name="Hirsh A."/>
            <person name="Hu Y."/>
            <person name="Jiang H."/>
            <person name="Kalra D."/>
            <person name="Klinner C."/>
            <person name="Konig C."/>
            <person name="Kovar C."/>
            <person name="Kroll A.R."/>
            <person name="Kuwar S.S."/>
            <person name="Lee S.L."/>
            <person name="Lehman R."/>
            <person name="Li K."/>
            <person name="Li Z."/>
            <person name="Liang H."/>
            <person name="Lovelace S."/>
            <person name="Lu Z."/>
            <person name="Mansfield J.H."/>
            <person name="McCulloch K.J."/>
            <person name="Mathew T."/>
            <person name="Morton B."/>
            <person name="Muzny D.M."/>
            <person name="Neunemann D."/>
            <person name="Ongeri F."/>
            <person name="Pauchet Y."/>
            <person name="Pu L.L."/>
            <person name="Pyrousis I."/>
            <person name="Rao X.J."/>
            <person name="Redding A."/>
            <person name="Roesel C."/>
            <person name="Sanchez-Gracia A."/>
            <person name="Schaack S."/>
            <person name="Shukla A."/>
            <person name="Tetreau G."/>
            <person name="Wang Y."/>
            <person name="Xiong G.H."/>
            <person name="Traut W."/>
            <person name="Walsh T.K."/>
            <person name="Worley K.C."/>
            <person name="Wu D."/>
            <person name="Wu W."/>
            <person name="Wu Y.Q."/>
            <person name="Zhang X."/>
            <person name="Zou Z."/>
            <person name="Zucker H."/>
            <person name="Briscoe A.D."/>
            <person name="Burmester T."/>
            <person name="Clem R.J."/>
            <person name="Feyereisen R."/>
            <person name="Grimmelikhuijzen C.J.P."/>
            <person name="Hamodrakas S.J."/>
            <person name="Hansson B.S."/>
            <person name="Huguet E."/>
            <person name="Jermiin L.S."/>
            <person name="Lan Q."/>
            <person name="Lehman H.K."/>
            <person name="Lorenzen M."/>
            <person name="Merzendorfer H."/>
            <person name="Michalopoulos I."/>
            <person name="Morton D.B."/>
            <person name="Muthukrishnan S."/>
            <person name="Oakeshott J.G."/>
            <person name="Palmer W."/>
            <person name="Park Y."/>
            <person name="Passarelli A.L."/>
            <person name="Rozas J."/>
            <person name="Schwartz L.M."/>
            <person name="Smith W."/>
            <person name="Southgate A."/>
            <person name="Vilcinskas A."/>
            <person name="Vogt R."/>
            <person name="Wang P."/>
            <person name="Werren J."/>
            <person name="Yu X.Q."/>
            <person name="Zhou J.J."/>
            <person name="Brown S.J."/>
            <person name="Scherer S.E."/>
            <person name="Richards S."/>
            <person name="Blissard G.W."/>
        </authorList>
    </citation>
    <scope>NUCLEOTIDE SEQUENCE</scope>
</reference>
<reference evidence="2" key="2">
    <citation type="submission" date="2020-12" db="EMBL/GenBank/DDBJ databases">
        <authorList>
            <person name="Kanost M."/>
        </authorList>
    </citation>
    <scope>NUCLEOTIDE SEQUENCE</scope>
</reference>
<comment type="caution">
    <text evidence="2">The sequence shown here is derived from an EMBL/GenBank/DDBJ whole genome shotgun (WGS) entry which is preliminary data.</text>
</comment>
<accession>A0A921ZC81</accession>
<proteinExistence type="predicted"/>
<feature type="signal peptide" evidence="1">
    <location>
        <begin position="1"/>
        <end position="17"/>
    </location>
</feature>
<dbReference type="Gene3D" id="2.40.128.20">
    <property type="match status" value="1"/>
</dbReference>
<organism evidence="2 3">
    <name type="scientific">Manduca sexta</name>
    <name type="common">Tobacco hawkmoth</name>
    <name type="synonym">Tobacco hornworm</name>
    <dbReference type="NCBI Taxonomy" id="7130"/>
    <lineage>
        <taxon>Eukaryota</taxon>
        <taxon>Metazoa</taxon>
        <taxon>Ecdysozoa</taxon>
        <taxon>Arthropoda</taxon>
        <taxon>Hexapoda</taxon>
        <taxon>Insecta</taxon>
        <taxon>Pterygota</taxon>
        <taxon>Neoptera</taxon>
        <taxon>Endopterygota</taxon>
        <taxon>Lepidoptera</taxon>
        <taxon>Glossata</taxon>
        <taxon>Ditrysia</taxon>
        <taxon>Bombycoidea</taxon>
        <taxon>Sphingidae</taxon>
        <taxon>Sphinginae</taxon>
        <taxon>Sphingini</taxon>
        <taxon>Manduca</taxon>
    </lineage>
</organism>
<evidence type="ECO:0000256" key="1">
    <source>
        <dbReference type="SAM" id="SignalP"/>
    </source>
</evidence>
<feature type="chain" id="PRO_5037806886" evidence="1">
    <location>
        <begin position="18"/>
        <end position="212"/>
    </location>
</feature>
<protein>
    <submittedName>
        <fullName evidence="2">Uncharacterized protein</fullName>
    </submittedName>
</protein>
<gene>
    <name evidence="2" type="ORF">O3G_MSEX009132</name>
</gene>
<evidence type="ECO:0000313" key="3">
    <source>
        <dbReference type="Proteomes" id="UP000791440"/>
    </source>
</evidence>
<keyword evidence="1" id="KW-0732">Signal</keyword>
<keyword evidence="3" id="KW-1185">Reference proteome</keyword>
<dbReference type="CDD" id="cd00301">
    <property type="entry name" value="lipocalin_FABP"/>
    <property type="match status" value="1"/>
</dbReference>
<sequence>MFILSIVLGLVFAKVESVVRNETCPVVAPRELDWKEMDGTWYISAIATDLDVQGDCAMIIFDHQDTLGVSIRWISNNTVFYYNGSVALTPDPNSNSTGGDLLMVTYNDNRTETYSFLDISYEHYAVIFACYDNNDGNSSTYEIWKLTRSPHLKDLDATKLDQAIANYTLQDTPFITFNNTEDTCRINRSSQLDSSALIMASAAAIALLRRMY</sequence>